<keyword evidence="4" id="KW-1185">Reference proteome</keyword>
<organism evidence="3">
    <name type="scientific">Bodo saltans virus</name>
    <dbReference type="NCBI Taxonomy" id="2024608"/>
    <lineage>
        <taxon>Viruses</taxon>
        <taxon>Varidnaviria</taxon>
        <taxon>Bamfordvirae</taxon>
        <taxon>Nucleocytoviricota</taxon>
        <taxon>Megaviricetes</taxon>
        <taxon>Imitervirales</taxon>
        <taxon>Mimiviridae</taxon>
        <taxon>Klosneuvirinae</taxon>
        <taxon>Theiavirus</taxon>
        <taxon>Theiavirus salishense</taxon>
    </lineage>
</organism>
<evidence type="ECO:0000313" key="3">
    <source>
        <dbReference type="EMBL" id="ATZ81142.1"/>
    </source>
</evidence>
<reference evidence="3" key="1">
    <citation type="journal article" date="2017" name="Elife">
        <title>The kinetoplastid-infecting Bodo saltans virus (BsV), a window into the most abundant giant viruses in the sea.</title>
        <authorList>
            <person name="Deeg C.M."/>
            <person name="Chow C.-E.T."/>
            <person name="Suttle C.A."/>
        </authorList>
    </citation>
    <scope>NUCLEOTIDE SEQUENCE</scope>
    <source>
        <strain evidence="3">NG1</strain>
    </source>
</reference>
<dbReference type="Proteomes" id="UP000240325">
    <property type="component" value="Segment"/>
</dbReference>
<dbReference type="Pfam" id="PF00328">
    <property type="entry name" value="His_Phos_2"/>
    <property type="match status" value="1"/>
</dbReference>
<keyword evidence="2" id="KW-0378">Hydrolase</keyword>
<dbReference type="PANTHER" id="PTHR11567:SF110">
    <property type="entry name" value="2-PHOSPHOXYLOSE PHOSPHATASE 1"/>
    <property type="match status" value="1"/>
</dbReference>
<dbReference type="Gene3D" id="3.40.50.1240">
    <property type="entry name" value="Phosphoglycerate mutase-like"/>
    <property type="match status" value="1"/>
</dbReference>
<dbReference type="InterPro" id="IPR050645">
    <property type="entry name" value="Histidine_acid_phosphatase"/>
</dbReference>
<evidence type="ECO:0000256" key="1">
    <source>
        <dbReference type="ARBA" id="ARBA00005375"/>
    </source>
</evidence>
<proteinExistence type="inferred from homology"/>
<gene>
    <name evidence="3" type="ORF">BMW23_1098</name>
</gene>
<sequence length="275" mass="31943">MYPQKIIIISRHGARAPILHIESLPKYDWGIDITDFQKMLSGAPLTNNGRVQCVELGKKTKNEFENFLNEHDKIRIYSSNVGRTIESAKLFTQHFDNSDKIEFILDNGLAGDIHFPQEKKDIFMNTRKLIRIDNDTDELRSKIKKTLNFDITESFNYFEISSTLKCYKAEGIFIDIDDELCALIHQCSSECYHQLFSDKQMSELFVSGILNVIEKIKNSDDKFIYISTHDVVLYPLAKMIFDGGKVKMPEFCEQMIMKVYEDKIECHYDGNVTIY</sequence>
<evidence type="ECO:0000313" key="4">
    <source>
        <dbReference type="Proteomes" id="UP000240325"/>
    </source>
</evidence>
<dbReference type="InterPro" id="IPR029033">
    <property type="entry name" value="His_PPase_superfam"/>
</dbReference>
<comment type="similarity">
    <text evidence="1">Belongs to the histidine acid phosphatase family.</text>
</comment>
<dbReference type="InterPro" id="IPR000560">
    <property type="entry name" value="His_Pase_clade-2"/>
</dbReference>
<dbReference type="SUPFAM" id="SSF53254">
    <property type="entry name" value="Phosphoglycerate mutase-like"/>
    <property type="match status" value="1"/>
</dbReference>
<evidence type="ECO:0000256" key="2">
    <source>
        <dbReference type="ARBA" id="ARBA00022801"/>
    </source>
</evidence>
<protein>
    <submittedName>
        <fullName evidence="3">Histidine phosphatase domain-containing protein</fullName>
    </submittedName>
</protein>
<dbReference type="CDD" id="cd07040">
    <property type="entry name" value="HP"/>
    <property type="match status" value="1"/>
</dbReference>
<accession>A0A2H4UW23</accession>
<name>A0A2H4UW23_9VIRU</name>
<dbReference type="GO" id="GO:0016791">
    <property type="term" value="F:phosphatase activity"/>
    <property type="evidence" value="ECO:0007669"/>
    <property type="project" value="TreeGrafter"/>
</dbReference>
<dbReference type="EMBL" id="MF782455">
    <property type="protein sequence ID" value="ATZ81142.1"/>
    <property type="molecule type" value="Genomic_DNA"/>
</dbReference>
<dbReference type="PANTHER" id="PTHR11567">
    <property type="entry name" value="ACID PHOSPHATASE-RELATED"/>
    <property type="match status" value="1"/>
</dbReference>